<name>A0A2T5PBB9_9PSED</name>
<dbReference type="SUPFAM" id="SSF54427">
    <property type="entry name" value="NTF2-like"/>
    <property type="match status" value="1"/>
</dbReference>
<keyword evidence="1" id="KW-0732">Signal</keyword>
<evidence type="ECO:0000313" key="3">
    <source>
        <dbReference type="Proteomes" id="UP000244064"/>
    </source>
</evidence>
<dbReference type="Proteomes" id="UP000244064">
    <property type="component" value="Unassembled WGS sequence"/>
</dbReference>
<protein>
    <submittedName>
        <fullName evidence="2">Uncharacterized protein</fullName>
    </submittedName>
</protein>
<gene>
    <name evidence="2" type="ORF">DBO85_06900</name>
</gene>
<accession>A0A2T5PBB9</accession>
<comment type="caution">
    <text evidence="2">The sequence shown here is derived from an EMBL/GenBank/DDBJ whole genome shotgun (WGS) entry which is preliminary data.</text>
</comment>
<evidence type="ECO:0000313" key="2">
    <source>
        <dbReference type="EMBL" id="PTU74985.1"/>
    </source>
</evidence>
<evidence type="ECO:0000256" key="1">
    <source>
        <dbReference type="SAM" id="SignalP"/>
    </source>
</evidence>
<feature type="signal peptide" evidence="1">
    <location>
        <begin position="1"/>
        <end position="20"/>
    </location>
</feature>
<dbReference type="EMBL" id="QASN01000013">
    <property type="protein sequence ID" value="PTU74985.1"/>
    <property type="molecule type" value="Genomic_DNA"/>
</dbReference>
<reference evidence="2 3" key="1">
    <citation type="submission" date="2018-04" db="EMBL/GenBank/DDBJ databases">
        <title>Pseudomonas sp. nov., isolated from mangrove soil.</title>
        <authorList>
            <person name="Chen C."/>
        </authorList>
    </citation>
    <scope>NUCLEOTIDE SEQUENCE [LARGE SCALE GENOMIC DNA]</scope>
    <source>
        <strain evidence="2 3">TC-11</strain>
    </source>
</reference>
<feature type="chain" id="PRO_5015675512" evidence="1">
    <location>
        <begin position="21"/>
        <end position="154"/>
    </location>
</feature>
<dbReference type="Gene3D" id="3.10.450.50">
    <property type="match status" value="1"/>
</dbReference>
<sequence length="154" mass="17063">MPMKRLLALLLVLAAPLSFADQNLTKDSVTALLQQVTQAANAKDLDTLSRYLSEDFKVEIEVPQAPEENVSMDLTEYREAVAATWALAEQYSIEVKIDEVSILDGGQRAVARSRVSETLLVEGENLNTESREELQVQLRDGAPRITHVKAIVDL</sequence>
<dbReference type="AlphaFoldDB" id="A0A2T5PBB9"/>
<keyword evidence="3" id="KW-1185">Reference proteome</keyword>
<proteinExistence type="predicted"/>
<dbReference type="InterPro" id="IPR032710">
    <property type="entry name" value="NTF2-like_dom_sf"/>
</dbReference>
<organism evidence="2 3">
    <name type="scientific">Pseudomonas mangrovi</name>
    <dbReference type="NCBI Taxonomy" id="2161748"/>
    <lineage>
        <taxon>Bacteria</taxon>
        <taxon>Pseudomonadati</taxon>
        <taxon>Pseudomonadota</taxon>
        <taxon>Gammaproteobacteria</taxon>
        <taxon>Pseudomonadales</taxon>
        <taxon>Pseudomonadaceae</taxon>
        <taxon>Pseudomonas</taxon>
    </lineage>
</organism>